<accession>A0ABW4VKB4</accession>
<name>A0ABW4VKB4_9BACT</name>
<reference evidence="2" key="1">
    <citation type="journal article" date="2019" name="Int. J. Syst. Evol. Microbiol.">
        <title>The Global Catalogue of Microorganisms (GCM) 10K type strain sequencing project: providing services to taxonomists for standard genome sequencing and annotation.</title>
        <authorList>
            <consortium name="The Broad Institute Genomics Platform"/>
            <consortium name="The Broad Institute Genome Sequencing Center for Infectious Disease"/>
            <person name="Wu L."/>
            <person name="Ma J."/>
        </authorList>
    </citation>
    <scope>NUCLEOTIDE SEQUENCE [LARGE SCALE GENOMIC DNA]</scope>
    <source>
        <strain evidence="2">CGMCC 1.15180</strain>
    </source>
</reference>
<dbReference type="SUPFAM" id="SSF51126">
    <property type="entry name" value="Pectin lyase-like"/>
    <property type="match status" value="1"/>
</dbReference>
<evidence type="ECO:0000313" key="1">
    <source>
        <dbReference type="EMBL" id="MFD2034777.1"/>
    </source>
</evidence>
<dbReference type="Proteomes" id="UP001597361">
    <property type="component" value="Unassembled WGS sequence"/>
</dbReference>
<keyword evidence="2" id="KW-1185">Reference proteome</keyword>
<dbReference type="SUPFAM" id="SSF49265">
    <property type="entry name" value="Fibronectin type III"/>
    <property type="match status" value="1"/>
</dbReference>
<comment type="caution">
    <text evidence="1">The sequence shown here is derived from an EMBL/GenBank/DDBJ whole genome shotgun (WGS) entry which is preliminary data.</text>
</comment>
<dbReference type="EMBL" id="JBHUHR010000022">
    <property type="protein sequence ID" value="MFD2034777.1"/>
    <property type="molecule type" value="Genomic_DNA"/>
</dbReference>
<dbReference type="InterPro" id="IPR036116">
    <property type="entry name" value="FN3_sf"/>
</dbReference>
<dbReference type="PROSITE" id="PS51257">
    <property type="entry name" value="PROKAR_LIPOPROTEIN"/>
    <property type="match status" value="1"/>
</dbReference>
<evidence type="ECO:0000313" key="2">
    <source>
        <dbReference type="Proteomes" id="UP001597361"/>
    </source>
</evidence>
<dbReference type="RefSeq" id="WP_376885234.1">
    <property type="nucleotide sequence ID" value="NZ_JBHUHR010000022.1"/>
</dbReference>
<organism evidence="1 2">
    <name type="scientific">Belliella marina</name>
    <dbReference type="NCBI Taxonomy" id="1644146"/>
    <lineage>
        <taxon>Bacteria</taxon>
        <taxon>Pseudomonadati</taxon>
        <taxon>Bacteroidota</taxon>
        <taxon>Cytophagia</taxon>
        <taxon>Cytophagales</taxon>
        <taxon>Cyclobacteriaceae</taxon>
        <taxon>Belliella</taxon>
    </lineage>
</organism>
<protein>
    <submittedName>
        <fullName evidence="1">DUF5123 domain-containing protein</fullName>
    </submittedName>
</protein>
<gene>
    <name evidence="1" type="ORF">ACFSKL_08255</name>
</gene>
<dbReference type="InterPro" id="IPR011050">
    <property type="entry name" value="Pectin_lyase_fold/virulence"/>
</dbReference>
<sequence>MTNRIILFIAVCITLFSSCEDINQWEVDPTYDGLFRPLVFETVNINSTSVEIRYTKVLEAEKYIFEFSEDELEFSEIVKTVEVLADTLTPFAASTNQTRIEYRSLFEGLNGPTGYSLRMYAVNERSGLKSDYTQLYFETSEEQLFTGAVSYSNRIQISWTPTDMVSTLMVTIPLTGEEVLEKTLTPQEIAEGTALVEGLTPGTTYHFGIFNESVMRGRMNVRTSGFSDGIIMPVTPQDNLIALLEEAVMDGNSVITVVFSGQELYDLGNLSLPDGINRISFTGEPMPDDSKPHVYIQEFRISDMLYENIIFENLDIQSNSGRHFFFISHNGVEIGQILFKNSNISECTSLIRLGNNDIQIKKLNFDNCQIKNTGGWGVINIGGNNVKLDSMSFTNSTLTEMGTQLMDVRASVRDIFLGNCTFVNRSRAWSQMFRFDNNNLPLAVRTENLIIAGTNSGATVNALSFDMTQTALNVSFAGSYITTDMEINRYPFSEITTFQGTTSDLFVDAENGDFRIQPDSGFGGLGRVGDPRWFD</sequence>
<proteinExistence type="predicted"/>